<dbReference type="InterPro" id="IPR047955">
    <property type="entry name" value="DrmC-like"/>
</dbReference>
<dbReference type="PANTHER" id="PTHR21248">
    <property type="entry name" value="CARDIOLIPIN SYNTHASE"/>
    <property type="match status" value="1"/>
</dbReference>
<evidence type="ECO:0000313" key="2">
    <source>
        <dbReference type="EMBL" id="WBA09635.1"/>
    </source>
</evidence>
<dbReference type="Gene3D" id="3.30.870.10">
    <property type="entry name" value="Endonuclease Chain A"/>
    <property type="match status" value="1"/>
</dbReference>
<reference evidence="2" key="1">
    <citation type="submission" date="2022-09" db="EMBL/GenBank/DDBJ databases">
        <authorList>
            <person name="Li Z.-J."/>
        </authorList>
    </citation>
    <scope>NUCLEOTIDE SEQUENCE</scope>
    <source>
        <strain evidence="2">TGB11</strain>
    </source>
</reference>
<dbReference type="Proteomes" id="UP001164748">
    <property type="component" value="Chromosome"/>
</dbReference>
<dbReference type="GO" id="GO:0032049">
    <property type="term" value="P:cardiolipin biosynthetic process"/>
    <property type="evidence" value="ECO:0007669"/>
    <property type="project" value="UniProtKB-ARBA"/>
</dbReference>
<dbReference type="NCBIfam" id="NF038319">
    <property type="entry name" value="DISARM_DrmC_I"/>
    <property type="match status" value="1"/>
</dbReference>
<dbReference type="RefSeq" id="WP_269579765.1">
    <property type="nucleotide sequence ID" value="NZ_CP114588.1"/>
</dbReference>
<dbReference type="GO" id="GO:0030572">
    <property type="term" value="F:phosphatidyltransferase activity"/>
    <property type="evidence" value="ECO:0007669"/>
    <property type="project" value="UniProtKB-ARBA"/>
</dbReference>
<dbReference type="EMBL" id="CP114588">
    <property type="protein sequence ID" value="WBA09635.1"/>
    <property type="molecule type" value="Genomic_DNA"/>
</dbReference>
<organism evidence="2 3">
    <name type="scientific">Salinivibrio kushneri</name>
    <dbReference type="NCBI Taxonomy" id="1908198"/>
    <lineage>
        <taxon>Bacteria</taxon>
        <taxon>Pseudomonadati</taxon>
        <taxon>Pseudomonadota</taxon>
        <taxon>Gammaproteobacteria</taxon>
        <taxon>Vibrionales</taxon>
        <taxon>Vibrionaceae</taxon>
        <taxon>Salinivibrio</taxon>
    </lineage>
</organism>
<dbReference type="SUPFAM" id="SSF56024">
    <property type="entry name" value="Phospholipase D/nuclease"/>
    <property type="match status" value="1"/>
</dbReference>
<protein>
    <submittedName>
        <fullName evidence="2">DISARM system phospholipase D-like protein DrmC</fullName>
    </submittedName>
</protein>
<accession>A0AA47KMC9</accession>
<proteinExistence type="predicted"/>
<dbReference type="Pfam" id="PF13091">
    <property type="entry name" value="PLDc_2"/>
    <property type="match status" value="1"/>
</dbReference>
<evidence type="ECO:0000259" key="1">
    <source>
        <dbReference type="PROSITE" id="PS50035"/>
    </source>
</evidence>
<dbReference type="InterPro" id="IPR025202">
    <property type="entry name" value="PLD-like_dom"/>
</dbReference>
<dbReference type="PROSITE" id="PS50035">
    <property type="entry name" value="PLD"/>
    <property type="match status" value="1"/>
</dbReference>
<feature type="domain" description="PLD phosphodiesterase" evidence="1">
    <location>
        <begin position="192"/>
        <end position="219"/>
    </location>
</feature>
<sequence length="266" mass="30021">MDDLLRCIYDVVKDQHFDKIKSLSKKIKVTKSMDSSVLKGFFNAEASNEALDSLLNAWKNSTFTSEELAALILGASYASSRQREHESTELVWTGPDSNLFPVRRSEQVLLDIINSAKETLFIVSFVLVNIPNVEQALKQVVARGVQVRMLLESEDKESSSAFSKTLERLYTNIPNIQFYIWPRENREKYQSGFARVHAKCAVADRQRAFITSANLTEAALDRNIEMGINIEGGSIPADICRQFKSMVDSKELIPFTMAKQTKVNLT</sequence>
<dbReference type="CDD" id="cd09132">
    <property type="entry name" value="PLDc_unchar4"/>
    <property type="match status" value="1"/>
</dbReference>
<gene>
    <name evidence="2" type="primary">drmC</name>
    <name evidence="2" type="ORF">N8M53_05420</name>
</gene>
<dbReference type="AlphaFoldDB" id="A0AA47KMC9"/>
<dbReference type="PANTHER" id="PTHR21248:SF22">
    <property type="entry name" value="PHOSPHOLIPASE D"/>
    <property type="match status" value="1"/>
</dbReference>
<dbReference type="InterPro" id="IPR001736">
    <property type="entry name" value="PLipase_D/transphosphatidylase"/>
</dbReference>
<name>A0AA47KMC9_9GAMM</name>
<evidence type="ECO:0000313" key="3">
    <source>
        <dbReference type="Proteomes" id="UP001164748"/>
    </source>
</evidence>